<comment type="caution">
    <text evidence="3">The sequence shown here is derived from an EMBL/GenBank/DDBJ whole genome shotgun (WGS) entry which is preliminary data.</text>
</comment>
<dbReference type="InterPro" id="IPR029071">
    <property type="entry name" value="Ubiquitin-like_domsf"/>
</dbReference>
<proteinExistence type="predicted"/>
<evidence type="ECO:0000259" key="2">
    <source>
        <dbReference type="PROSITE" id="PS50053"/>
    </source>
</evidence>
<feature type="region of interest" description="Disordered" evidence="1">
    <location>
        <begin position="81"/>
        <end position="101"/>
    </location>
</feature>
<dbReference type="SUPFAM" id="SSF54236">
    <property type="entry name" value="Ubiquitin-like"/>
    <property type="match status" value="1"/>
</dbReference>
<keyword evidence="4" id="KW-1185">Reference proteome</keyword>
<dbReference type="Gene3D" id="3.10.20.90">
    <property type="entry name" value="Phosphatidylinositol 3-kinase Catalytic Subunit, Chain A, domain 1"/>
    <property type="match status" value="1"/>
</dbReference>
<evidence type="ECO:0000313" key="4">
    <source>
        <dbReference type="Proteomes" id="UP000293360"/>
    </source>
</evidence>
<dbReference type="Pfam" id="PF11976">
    <property type="entry name" value="Rad60-SLD"/>
    <property type="match status" value="1"/>
</dbReference>
<evidence type="ECO:0000256" key="1">
    <source>
        <dbReference type="SAM" id="MobiDB-lite"/>
    </source>
</evidence>
<accession>A0A4Q4TFZ2</accession>
<dbReference type="CDD" id="cd01763">
    <property type="entry name" value="Ubl_SUMO_like"/>
    <property type="match status" value="1"/>
</dbReference>
<feature type="domain" description="Ubiquitin-like" evidence="2">
    <location>
        <begin position="112"/>
        <end position="188"/>
    </location>
</feature>
<dbReference type="EMBL" id="QJNU01000200">
    <property type="protein sequence ID" value="RYP04704.1"/>
    <property type="molecule type" value="Genomic_DNA"/>
</dbReference>
<dbReference type="InterPro" id="IPR022617">
    <property type="entry name" value="Rad60/SUMO-like_dom"/>
</dbReference>
<reference evidence="3 4" key="1">
    <citation type="submission" date="2018-06" db="EMBL/GenBank/DDBJ databases">
        <title>Complete Genomes of Monosporascus.</title>
        <authorList>
            <person name="Robinson A.J."/>
            <person name="Natvig D.O."/>
        </authorList>
    </citation>
    <scope>NUCLEOTIDE SEQUENCE [LARGE SCALE GENOMIC DNA]</scope>
    <source>
        <strain evidence="3 4">CBS 110550</strain>
    </source>
</reference>
<evidence type="ECO:0000313" key="3">
    <source>
        <dbReference type="EMBL" id="RYP04704.1"/>
    </source>
</evidence>
<sequence length="437" mass="49344">MQRPQEFIGVSYAGRGIYVKKPPTWDDLLRTVSQRFQLSYAAAASLRALYSSDMSGTSPRWEMDASAWAGVKPDSSIYLESDESVKEEAEDTGPPDENTGILDVRNRIHDRINVAIMAFEPNPTLYLAVKRTLRFEKVMCCLSERLDLPLQDFRCFHGGHRLQPNDTFDSVGIEDGDIIEVRRRVQGGKPAIYLLSSVSLQVVKVSVILRPEWDFSVLYPFAPMTKSVNNSTSTVSWTVSVQPDGTLTHHSTGRQSSYLFWEARGLLSSTPRLLSAGHHDPAFDPSNPMVFFEPWHVSVAVPFDRLEPYLDSILQSLTLTPAMRTEFIVYWLPSFQRIRDKGQDIRFTFVPQEAFNKAAELKIEGAIPKAVARVFMLFGGVENQEPRDLDADYQPGNEDGYDIDWPGVIGLDIWGMKDEAAFRVLEWGGMEVPTVFY</sequence>
<dbReference type="PROSITE" id="PS50053">
    <property type="entry name" value="UBIQUITIN_2"/>
    <property type="match status" value="1"/>
</dbReference>
<dbReference type="Proteomes" id="UP000293360">
    <property type="component" value="Unassembled WGS sequence"/>
</dbReference>
<dbReference type="InterPro" id="IPR000626">
    <property type="entry name" value="Ubiquitin-like_dom"/>
</dbReference>
<gene>
    <name evidence="3" type="ORF">DL764_004254</name>
</gene>
<dbReference type="STRING" id="155417.A0A4Q4TFZ2"/>
<dbReference type="OrthoDB" id="428577at2759"/>
<organism evidence="3 4">
    <name type="scientific">Monosporascus ibericus</name>
    <dbReference type="NCBI Taxonomy" id="155417"/>
    <lineage>
        <taxon>Eukaryota</taxon>
        <taxon>Fungi</taxon>
        <taxon>Dikarya</taxon>
        <taxon>Ascomycota</taxon>
        <taxon>Pezizomycotina</taxon>
        <taxon>Sordariomycetes</taxon>
        <taxon>Xylariomycetidae</taxon>
        <taxon>Xylariales</taxon>
        <taxon>Xylariales incertae sedis</taxon>
        <taxon>Monosporascus</taxon>
    </lineage>
</organism>
<protein>
    <recommendedName>
        <fullName evidence="2">Ubiquitin-like domain-containing protein</fullName>
    </recommendedName>
</protein>
<name>A0A4Q4TFZ2_9PEZI</name>
<dbReference type="AlphaFoldDB" id="A0A4Q4TFZ2"/>